<gene>
    <name evidence="1" type="ORF">ACI1P1_05265</name>
</gene>
<evidence type="ECO:0000313" key="2">
    <source>
        <dbReference type="Proteomes" id="UP001631969"/>
    </source>
</evidence>
<sequence length="423" mass="46156">MGNVHKQHLHMSESSRSRLYSDIEEATEWLAQFGQAAEGGVTRLLYTPAWLAAQQALEERMGRFGLTPYYDDCGNLYGRLSGTDRDAGVLLTGSHVDTVNCGGKFDGAYGILAGMLALRYLRENCGSPRRTIEVVSFCEEEGSRFPLTYWGSGNIVGRYSLGAVPEVTDKEGITLAAAMSGAGFGQKRYRPTERRDIAEFIELHIEQGFVLEKENKTIGIVEGIVGQKRFTVRLKGAANHAGTTPMKYRHDALAGAGAMIGWIEGRALTQPEPFVSTVGQLEVSPNSSNVIPGQVCFTVDVRDAVEERLAAFCLELRQAFAAIAGGRGLSVEVEEWMNMPPALMNPAMNSELAAICEAKRLPWRHMFSGAGHDTQVISRLCPSTMLFVPSHNGISHSPLESSSTADLATGVEVLAEWLYKRAY</sequence>
<accession>A0ACC7NU78</accession>
<comment type="caution">
    <text evidence="1">The sequence shown here is derived from an EMBL/GenBank/DDBJ whole genome shotgun (WGS) entry which is preliminary data.</text>
</comment>
<keyword evidence="2" id="KW-1185">Reference proteome</keyword>
<evidence type="ECO:0000313" key="1">
    <source>
        <dbReference type="EMBL" id="MFM9327710.1"/>
    </source>
</evidence>
<dbReference type="EMBL" id="JBJURJ010000003">
    <property type="protein sequence ID" value="MFM9327710.1"/>
    <property type="molecule type" value="Genomic_DNA"/>
</dbReference>
<reference evidence="1" key="1">
    <citation type="submission" date="2024-12" db="EMBL/GenBank/DDBJ databases">
        <authorList>
            <person name="Wu N."/>
        </authorList>
    </citation>
    <scope>NUCLEOTIDE SEQUENCE</scope>
    <source>
        <strain evidence="1">P15</strain>
    </source>
</reference>
<name>A0ACC7NU78_9BACL</name>
<proteinExistence type="predicted"/>
<protein>
    <submittedName>
        <fullName evidence="1">M20 family metallo-hydrolase</fullName>
    </submittedName>
</protein>
<organism evidence="1 2">
    <name type="scientific">Paenibacillus mesotrionivorans</name>
    <dbReference type="NCBI Taxonomy" id="3160968"/>
    <lineage>
        <taxon>Bacteria</taxon>
        <taxon>Bacillati</taxon>
        <taxon>Bacillota</taxon>
        <taxon>Bacilli</taxon>
        <taxon>Bacillales</taxon>
        <taxon>Paenibacillaceae</taxon>
        <taxon>Paenibacillus</taxon>
    </lineage>
</organism>
<dbReference type="Proteomes" id="UP001631969">
    <property type="component" value="Unassembled WGS sequence"/>
</dbReference>